<dbReference type="InterPro" id="IPR005225">
    <property type="entry name" value="Small_GTP-bd"/>
</dbReference>
<dbReference type="InterPro" id="IPR027417">
    <property type="entry name" value="P-loop_NTPase"/>
</dbReference>
<feature type="transmembrane region" description="Helical" evidence="13">
    <location>
        <begin position="531"/>
        <end position="547"/>
    </location>
</feature>
<feature type="domain" description="FeoB-type G" evidence="14">
    <location>
        <begin position="5"/>
        <end position="167"/>
    </location>
</feature>
<keyword evidence="9" id="KW-0406">Ion transport</keyword>
<evidence type="ECO:0000259" key="14">
    <source>
        <dbReference type="PROSITE" id="PS51711"/>
    </source>
</evidence>
<comment type="caution">
    <text evidence="15">The sequence shown here is derived from an EMBL/GenBank/DDBJ whole genome shotgun (WGS) entry which is preliminary data.</text>
</comment>
<feature type="transmembrane region" description="Helical" evidence="13">
    <location>
        <begin position="577"/>
        <end position="596"/>
    </location>
</feature>
<feature type="transmembrane region" description="Helical" evidence="13">
    <location>
        <begin position="319"/>
        <end position="342"/>
    </location>
</feature>
<name>X0ZPA0_9ZZZZ</name>
<keyword evidence="5 13" id="KW-0812">Transmembrane</keyword>
<keyword evidence="8" id="KW-0408">Iron</keyword>
<dbReference type="InterPro" id="IPR041069">
    <property type="entry name" value="FeoB_Cyto"/>
</dbReference>
<evidence type="ECO:0000256" key="7">
    <source>
        <dbReference type="ARBA" id="ARBA00022989"/>
    </source>
</evidence>
<dbReference type="InterPro" id="IPR006073">
    <property type="entry name" value="GTP-bd"/>
</dbReference>
<organism evidence="15">
    <name type="scientific">marine sediment metagenome</name>
    <dbReference type="NCBI Taxonomy" id="412755"/>
    <lineage>
        <taxon>unclassified sequences</taxon>
        <taxon>metagenomes</taxon>
        <taxon>ecological metagenomes</taxon>
    </lineage>
</organism>
<dbReference type="PANTHER" id="PTHR43185">
    <property type="entry name" value="FERROUS IRON TRANSPORT PROTEIN B"/>
    <property type="match status" value="1"/>
</dbReference>
<dbReference type="PRINTS" id="PR00326">
    <property type="entry name" value="GTP1OBG"/>
</dbReference>
<keyword evidence="4" id="KW-0410">Iron transport</keyword>
<dbReference type="InterPro" id="IPR003373">
    <property type="entry name" value="Fe2_transport_prot-B"/>
</dbReference>
<dbReference type="Gene3D" id="3.40.50.300">
    <property type="entry name" value="P-loop containing nucleotide triphosphate hydrolases"/>
    <property type="match status" value="1"/>
</dbReference>
<feature type="transmembrane region" description="Helical" evidence="13">
    <location>
        <begin position="441"/>
        <end position="460"/>
    </location>
</feature>
<dbReference type="CDD" id="cd01879">
    <property type="entry name" value="FeoB"/>
    <property type="match status" value="1"/>
</dbReference>
<dbReference type="InterPro" id="IPR030389">
    <property type="entry name" value="G_FEOB_dom"/>
</dbReference>
<reference evidence="15" key="1">
    <citation type="journal article" date="2014" name="Front. Microbiol.">
        <title>High frequency of phylogenetically diverse reductive dehalogenase-homologous genes in deep subseafloor sedimentary metagenomes.</title>
        <authorList>
            <person name="Kawai M."/>
            <person name="Futagami T."/>
            <person name="Toyoda A."/>
            <person name="Takaki Y."/>
            <person name="Nishi S."/>
            <person name="Hori S."/>
            <person name="Arai W."/>
            <person name="Tsubouchi T."/>
            <person name="Morono Y."/>
            <person name="Uchiyama I."/>
            <person name="Ito T."/>
            <person name="Fujiyama A."/>
            <person name="Inagaki F."/>
            <person name="Takami H."/>
        </authorList>
    </citation>
    <scope>NUCLEOTIDE SEQUENCE</scope>
    <source>
        <strain evidence="15">Expedition CK06-06</strain>
    </source>
</reference>
<evidence type="ECO:0000256" key="5">
    <source>
        <dbReference type="ARBA" id="ARBA00022692"/>
    </source>
</evidence>
<feature type="transmembrane region" description="Helical" evidence="13">
    <location>
        <begin position="608"/>
        <end position="627"/>
    </location>
</feature>
<dbReference type="Pfam" id="PF02421">
    <property type="entry name" value="FeoB_N"/>
    <property type="match status" value="1"/>
</dbReference>
<dbReference type="AlphaFoldDB" id="X0ZPA0"/>
<dbReference type="Pfam" id="PF17910">
    <property type="entry name" value="FeoB_Cyto"/>
    <property type="match status" value="1"/>
</dbReference>
<comment type="subcellular location">
    <subcellularLocation>
        <location evidence="1">Cell membrane</location>
        <topology evidence="1">Multi-pass membrane protein</topology>
    </subcellularLocation>
</comment>
<dbReference type="SUPFAM" id="SSF52540">
    <property type="entry name" value="P-loop containing nucleoside triphosphate hydrolases"/>
    <property type="match status" value="1"/>
</dbReference>
<keyword evidence="7 13" id="KW-1133">Transmembrane helix</keyword>
<evidence type="ECO:0000256" key="4">
    <source>
        <dbReference type="ARBA" id="ARBA00022496"/>
    </source>
</evidence>
<evidence type="ECO:0000256" key="2">
    <source>
        <dbReference type="ARBA" id="ARBA00022448"/>
    </source>
</evidence>
<evidence type="ECO:0000256" key="9">
    <source>
        <dbReference type="ARBA" id="ARBA00023065"/>
    </source>
</evidence>
<evidence type="ECO:0000256" key="8">
    <source>
        <dbReference type="ARBA" id="ARBA00023004"/>
    </source>
</evidence>
<keyword evidence="6" id="KW-0547">Nucleotide-binding</keyword>
<evidence type="ECO:0000256" key="1">
    <source>
        <dbReference type="ARBA" id="ARBA00004651"/>
    </source>
</evidence>
<sequence>MKMKNHKILLIGQPNSGKSSLLNALVGPRVIVSNYPGTTVEVTKAKKKINNTKIEFVDTPGIYSISDRSEEEKVTEGALFEEKVDGVIIIADATSLERSLYMVLQILEAEIPSIIALNFVEDAEKRGIKIDCGKLEKLFYTSVVPINPLTKKGIDNLIDSLLRIKEEVKGFRVEYDDDIEKAIKQIKLRLKESRLPKRFIALRTLEEDEDFYKYLRNKKVIKEVKKDLEEHHPKVAEDIAITRYGTASFIAEKVTQIVPLGKEKRLQEKIDNILLHKVWGPLTTGLLLLSIFGILLYLGNLTQEILMGLTEELLSSFGAVRHSIIGIVLIQGLTGLAAGVSIALPYVFLFYLILGLLEDIGLLSRFILNAERFLKKIGLPGKSFIPLVLGLGCTAPACRATRVLSGKKEQFHCTSFFTCVPCSSRIAIIMGIVGFYGGIKLAFSVFATLFVACLIWAFGIKKVIHIEMEPLLLELPPYRKPLLGNVLAKSWIRMKDFVYVVMPLLALGGIAYGIFEITGIINIIIKPFSPITTWLGLPDLTIIPLVFGFLQKDLTLTMLLSVLGSDISLALTPLQIYTFGVASTIGIPCIITLVVLIKEFGFKKALSLTILSIIYGLLFAGLVWRIISIF</sequence>
<keyword evidence="2" id="KW-0813">Transport</keyword>
<dbReference type="Pfam" id="PF07670">
    <property type="entry name" value="Gate"/>
    <property type="match status" value="2"/>
</dbReference>
<keyword evidence="10" id="KW-0342">GTP-binding</keyword>
<protein>
    <recommendedName>
        <fullName evidence="12">Ferrous iron transport protein B</fullName>
    </recommendedName>
</protein>
<dbReference type="Gene3D" id="1.10.287.1770">
    <property type="match status" value="1"/>
</dbReference>
<dbReference type="GO" id="GO:0005886">
    <property type="term" value="C:plasma membrane"/>
    <property type="evidence" value="ECO:0007669"/>
    <property type="project" value="UniProtKB-SubCell"/>
</dbReference>
<feature type="transmembrane region" description="Helical" evidence="13">
    <location>
        <begin position="278"/>
        <end position="298"/>
    </location>
</feature>
<gene>
    <name evidence="15" type="ORF">S01H4_00313</name>
</gene>
<evidence type="ECO:0000256" key="13">
    <source>
        <dbReference type="SAM" id="Phobius"/>
    </source>
</evidence>
<dbReference type="EMBL" id="BART01000039">
    <property type="protein sequence ID" value="GAG62223.1"/>
    <property type="molecule type" value="Genomic_DNA"/>
</dbReference>
<evidence type="ECO:0000256" key="12">
    <source>
        <dbReference type="ARBA" id="ARBA00031200"/>
    </source>
</evidence>
<evidence type="ECO:0000256" key="10">
    <source>
        <dbReference type="ARBA" id="ARBA00023134"/>
    </source>
</evidence>
<dbReference type="PROSITE" id="PS51711">
    <property type="entry name" value="G_FEOB"/>
    <property type="match status" value="1"/>
</dbReference>
<dbReference type="PANTHER" id="PTHR43185:SF1">
    <property type="entry name" value="FE(2+) TRANSPORTER FEOB"/>
    <property type="match status" value="1"/>
</dbReference>
<feature type="transmembrane region" description="Helical" evidence="13">
    <location>
        <begin position="497"/>
        <end position="525"/>
    </location>
</feature>
<feature type="transmembrane region" description="Helical" evidence="13">
    <location>
        <begin position="411"/>
        <end position="435"/>
    </location>
</feature>
<dbReference type="GO" id="GO:0005525">
    <property type="term" value="F:GTP binding"/>
    <property type="evidence" value="ECO:0007669"/>
    <property type="project" value="UniProtKB-KW"/>
</dbReference>
<dbReference type="GO" id="GO:0015093">
    <property type="term" value="F:ferrous iron transmembrane transporter activity"/>
    <property type="evidence" value="ECO:0007669"/>
    <property type="project" value="InterPro"/>
</dbReference>
<dbReference type="InterPro" id="IPR050860">
    <property type="entry name" value="FeoB_GTPase"/>
</dbReference>
<dbReference type="NCBIfam" id="TIGR00437">
    <property type="entry name" value="feoB"/>
    <property type="match status" value="1"/>
</dbReference>
<dbReference type="InterPro" id="IPR011640">
    <property type="entry name" value="Fe2_transport_prot_B_C"/>
</dbReference>
<proteinExistence type="predicted"/>
<evidence type="ECO:0000256" key="11">
    <source>
        <dbReference type="ARBA" id="ARBA00023136"/>
    </source>
</evidence>
<accession>X0ZPA0</accession>
<dbReference type="NCBIfam" id="TIGR00231">
    <property type="entry name" value="small_GTP"/>
    <property type="match status" value="1"/>
</dbReference>
<keyword evidence="3" id="KW-1003">Cell membrane</keyword>
<evidence type="ECO:0000256" key="6">
    <source>
        <dbReference type="ARBA" id="ARBA00022741"/>
    </source>
</evidence>
<keyword evidence="11 13" id="KW-0472">Membrane</keyword>
<evidence type="ECO:0000256" key="3">
    <source>
        <dbReference type="ARBA" id="ARBA00022475"/>
    </source>
</evidence>
<dbReference type="Pfam" id="PF07664">
    <property type="entry name" value="FeoB_C"/>
    <property type="match status" value="1"/>
</dbReference>
<dbReference type="InterPro" id="IPR011642">
    <property type="entry name" value="Gate_dom"/>
</dbReference>
<evidence type="ECO:0000313" key="15">
    <source>
        <dbReference type="EMBL" id="GAG62223.1"/>
    </source>
</evidence>